<evidence type="ECO:0000313" key="1">
    <source>
        <dbReference type="EMBL" id="AVH25868.1"/>
    </source>
</evidence>
<dbReference type="EMBL" id="CP014134">
    <property type="protein sequence ID" value="AVH25868.1"/>
    <property type="molecule type" value="Genomic_DNA"/>
</dbReference>
<sequence length="277" mass="30721">MGISVSNKQEESFLYVSGLSVTETIKLCENVEIIPACCDPSTDLIIKQSCSEIDLGITAIFLRRVGAQVKISGVTGKELAAKTWNAQWDVVILSALFDCDAVANLQSDTPAELLSNNSRLSVTNYHMRGSINSLYTVTPKDVLWLNTHFQKARNLLGVDRFSDAVSARSSYRWHPNPRAQLAVLWSGIEGLFDIQGETVFKLSLFVAKFLEPDDKEQAKRILSSVKKLYKSRSSAVHGSKIKGDRSQLVSDSSELLERLIRRCIEVGSIPNIEELTL</sequence>
<keyword evidence="2" id="KW-1185">Reference proteome</keyword>
<reference evidence="2" key="1">
    <citation type="submission" date="2017-12" db="EMBL/GenBank/DDBJ databases">
        <title>FDA dAtabase for Regulatory Grade micrObial Sequences (FDA-ARGOS): Supporting development and validation of Infectious Disease Dx tests.</title>
        <authorList>
            <person name="Hoffmann M."/>
            <person name="Allard M."/>
            <person name="Evans P."/>
            <person name="Brown E."/>
            <person name="Tallon L.J."/>
            <person name="Sadzewicz L."/>
            <person name="Sengamalay N."/>
            <person name="Ott S."/>
            <person name="Godinez A."/>
            <person name="Nagaraj S."/>
            <person name="Vavikolanu K."/>
            <person name="Aluvathingal J."/>
            <person name="Nadendla S."/>
            <person name="Hobson J."/>
            <person name="Sichtig H."/>
        </authorList>
    </citation>
    <scope>NUCLEOTIDE SEQUENCE [LARGE SCALE GENOMIC DNA]</scope>
    <source>
        <strain evidence="2">LMG 3418</strain>
    </source>
</reference>
<accession>A0ABM6S7A7</accession>
<evidence type="ECO:0008006" key="3">
    <source>
        <dbReference type="Google" id="ProtNLM"/>
    </source>
</evidence>
<name>A0ABM6S7A7_9VIBR</name>
<organism evidence="1 2">
    <name type="scientific">Vibrio diabolicus</name>
    <dbReference type="NCBI Taxonomy" id="50719"/>
    <lineage>
        <taxon>Bacteria</taxon>
        <taxon>Pseudomonadati</taxon>
        <taxon>Pseudomonadota</taxon>
        <taxon>Gammaproteobacteria</taxon>
        <taxon>Vibrionales</taxon>
        <taxon>Vibrionaceae</taxon>
        <taxon>Vibrio</taxon>
        <taxon>Vibrio diabolicus subgroup</taxon>
    </lineage>
</organism>
<gene>
    <name evidence="1" type="ORF">AL468_00890</name>
</gene>
<protein>
    <recommendedName>
        <fullName evidence="3">Apea-like HEPN domain-containing protein</fullName>
    </recommendedName>
</protein>
<dbReference type="Proteomes" id="UP000237665">
    <property type="component" value="Chromosome 1"/>
</dbReference>
<proteinExistence type="predicted"/>
<evidence type="ECO:0000313" key="2">
    <source>
        <dbReference type="Proteomes" id="UP000237665"/>
    </source>
</evidence>